<dbReference type="GO" id="GO:0005829">
    <property type="term" value="C:cytosol"/>
    <property type="evidence" value="ECO:0007669"/>
    <property type="project" value="TreeGrafter"/>
</dbReference>
<organism evidence="5 6">
    <name type="scientific">Galactobacter valiniphilus</name>
    <dbReference type="NCBI Taxonomy" id="2676122"/>
    <lineage>
        <taxon>Bacteria</taxon>
        <taxon>Bacillati</taxon>
        <taxon>Actinomycetota</taxon>
        <taxon>Actinomycetes</taxon>
        <taxon>Micrococcales</taxon>
        <taxon>Micrococcaceae</taxon>
        <taxon>Galactobacter</taxon>
    </lineage>
</organism>
<dbReference type="SUPFAM" id="SSF52096">
    <property type="entry name" value="ClpP/crotonase"/>
    <property type="match status" value="1"/>
</dbReference>
<sequence>MVDHSPAAALGQAPACGTVDSSFSLAQEAPVETHVHSEIADGLGLITLNRPAKINALTPGMVEAIGQTLRAWRYAAEVNAVVLRGEGERGFCAGGDLAGFHEALVDGREDAFLDVLATEFELAAEIGSYPKPIVSIMRGLTLGAGLGLAGQASVRIVTPDSRLGMPEARIGYVPDVGGSLLLGRAPGRVAEHLAATGDTVGAGDAVEFGLADFCMAPDAEAEVLATLADLAQLGAGEIGVGLEVLHGVQAPATTRPLSGSRAWIDHCYAAPELADILSELGDSAWPAAQAARERILANSPLAAATAIELVRAARDEDELRGALEREHRAAAFMMENPDLAEGIRARIIDKDDAPAWNPATAEEVDTEAILTALDPEEDEGW</sequence>
<evidence type="ECO:0000313" key="5">
    <source>
        <dbReference type="EMBL" id="RII43644.1"/>
    </source>
</evidence>
<comment type="catalytic activity">
    <reaction evidence="1">
        <text>3-hydroxy-2-methylpropanoyl-CoA + H2O = 3-hydroxy-2-methylpropanoate + CoA + H(+)</text>
        <dbReference type="Rhea" id="RHEA:20888"/>
        <dbReference type="ChEBI" id="CHEBI:11805"/>
        <dbReference type="ChEBI" id="CHEBI:15377"/>
        <dbReference type="ChEBI" id="CHEBI:15378"/>
        <dbReference type="ChEBI" id="CHEBI:57287"/>
        <dbReference type="ChEBI" id="CHEBI:57340"/>
        <dbReference type="EC" id="3.1.2.4"/>
    </reaction>
</comment>
<dbReference type="AlphaFoldDB" id="A0A399JEJ3"/>
<evidence type="ECO:0000256" key="2">
    <source>
        <dbReference type="ARBA" id="ARBA00011915"/>
    </source>
</evidence>
<evidence type="ECO:0000259" key="4">
    <source>
        <dbReference type="Pfam" id="PF16113"/>
    </source>
</evidence>
<keyword evidence="5" id="KW-0413">Isomerase</keyword>
<accession>A0A399JEJ3</accession>
<keyword evidence="6" id="KW-1185">Reference proteome</keyword>
<dbReference type="InterPro" id="IPR032259">
    <property type="entry name" value="HIBYL-CoA-H"/>
</dbReference>
<protein>
    <recommendedName>
        <fullName evidence="2">3-hydroxyisobutyryl-CoA hydrolase</fullName>
        <ecNumber evidence="2">3.1.2.4</ecNumber>
    </recommendedName>
</protein>
<comment type="caution">
    <text evidence="5">The sequence shown here is derived from an EMBL/GenBank/DDBJ whole genome shotgun (WGS) entry which is preliminary data.</text>
</comment>
<evidence type="ECO:0000256" key="3">
    <source>
        <dbReference type="ARBA" id="ARBA00022801"/>
    </source>
</evidence>
<feature type="domain" description="Enoyl-CoA hydratase/isomerase" evidence="4">
    <location>
        <begin position="44"/>
        <end position="369"/>
    </location>
</feature>
<dbReference type="PANTHER" id="PTHR43176:SF3">
    <property type="entry name" value="3-HYDROXYISOBUTYRYL-COA HYDROLASE, MITOCHONDRIAL"/>
    <property type="match status" value="1"/>
</dbReference>
<dbReference type="EMBL" id="QQXK01000002">
    <property type="protein sequence ID" value="RII43644.1"/>
    <property type="molecule type" value="Genomic_DNA"/>
</dbReference>
<dbReference type="Proteomes" id="UP000265419">
    <property type="component" value="Unassembled WGS sequence"/>
</dbReference>
<reference evidence="5 6" key="1">
    <citation type="submission" date="2018-07" db="EMBL/GenBank/DDBJ databases">
        <title>Arthrobacter sp. nov., isolated from raw cow's milk with high bacterial count.</title>
        <authorList>
            <person name="Hahne J."/>
            <person name="Isele D."/>
            <person name="Lipski A."/>
        </authorList>
    </citation>
    <scope>NUCLEOTIDE SEQUENCE [LARGE SCALE GENOMIC DNA]</scope>
    <source>
        <strain evidence="5 6">JZ R-35</strain>
    </source>
</reference>
<name>A0A399JEJ3_9MICC</name>
<proteinExistence type="predicted"/>
<dbReference type="GO" id="GO:0006574">
    <property type="term" value="P:L-valine catabolic process"/>
    <property type="evidence" value="ECO:0007669"/>
    <property type="project" value="TreeGrafter"/>
</dbReference>
<keyword evidence="3" id="KW-0378">Hydrolase</keyword>
<dbReference type="NCBIfam" id="NF004127">
    <property type="entry name" value="PRK05617.1"/>
    <property type="match status" value="1"/>
</dbReference>
<dbReference type="Pfam" id="PF16113">
    <property type="entry name" value="ECH_2"/>
    <property type="match status" value="1"/>
</dbReference>
<dbReference type="GO" id="GO:0003860">
    <property type="term" value="F:3-hydroxyisobutyryl-CoA hydrolase activity"/>
    <property type="evidence" value="ECO:0007669"/>
    <property type="project" value="UniProtKB-EC"/>
</dbReference>
<evidence type="ECO:0000256" key="1">
    <source>
        <dbReference type="ARBA" id="ARBA00001709"/>
    </source>
</evidence>
<dbReference type="InterPro" id="IPR045004">
    <property type="entry name" value="ECH_dom"/>
</dbReference>
<evidence type="ECO:0000313" key="6">
    <source>
        <dbReference type="Proteomes" id="UP000265419"/>
    </source>
</evidence>
<dbReference type="GO" id="GO:0016853">
    <property type="term" value="F:isomerase activity"/>
    <property type="evidence" value="ECO:0007669"/>
    <property type="project" value="UniProtKB-KW"/>
</dbReference>
<dbReference type="Gene3D" id="3.90.226.10">
    <property type="entry name" value="2-enoyl-CoA Hydratase, Chain A, domain 1"/>
    <property type="match status" value="1"/>
</dbReference>
<gene>
    <name evidence="5" type="ORF">DWB68_01195</name>
</gene>
<dbReference type="PANTHER" id="PTHR43176">
    <property type="entry name" value="3-HYDROXYISOBUTYRYL-COA HYDROLASE-RELATED"/>
    <property type="match status" value="1"/>
</dbReference>
<dbReference type="InterPro" id="IPR029045">
    <property type="entry name" value="ClpP/crotonase-like_dom_sf"/>
</dbReference>
<dbReference type="EC" id="3.1.2.4" evidence="2"/>
<dbReference type="CDD" id="cd06558">
    <property type="entry name" value="crotonase-like"/>
    <property type="match status" value="1"/>
</dbReference>